<evidence type="ECO:0000256" key="3">
    <source>
        <dbReference type="ARBA" id="ARBA00022832"/>
    </source>
</evidence>
<gene>
    <name evidence="6" type="ORF">QR685DRAFT_78751</name>
</gene>
<name>A0ABR3D3B9_NEUIN</name>
<keyword evidence="4" id="KW-0443">Lipid metabolism</keyword>
<dbReference type="InterPro" id="IPR001753">
    <property type="entry name" value="Enoyl-CoA_hydra/iso"/>
</dbReference>
<dbReference type="Gene3D" id="1.10.12.10">
    <property type="entry name" value="Lyase 2-enoyl-coa Hydratase, Chain A, domain 2"/>
    <property type="match status" value="1"/>
</dbReference>
<organism evidence="6 7">
    <name type="scientific">Neurospora intermedia</name>
    <dbReference type="NCBI Taxonomy" id="5142"/>
    <lineage>
        <taxon>Eukaryota</taxon>
        <taxon>Fungi</taxon>
        <taxon>Dikarya</taxon>
        <taxon>Ascomycota</taxon>
        <taxon>Pezizomycotina</taxon>
        <taxon>Sordariomycetes</taxon>
        <taxon>Sordariomycetidae</taxon>
        <taxon>Sordariales</taxon>
        <taxon>Sordariaceae</taxon>
        <taxon>Neurospora</taxon>
    </lineage>
</organism>
<dbReference type="SUPFAM" id="SSF52096">
    <property type="entry name" value="ClpP/crotonase"/>
    <property type="match status" value="1"/>
</dbReference>
<dbReference type="Gene3D" id="3.90.226.10">
    <property type="entry name" value="2-enoyl-CoA Hydratase, Chain A, domain 1"/>
    <property type="match status" value="1"/>
</dbReference>
<dbReference type="CDD" id="cd06558">
    <property type="entry name" value="crotonase-like"/>
    <property type="match status" value="1"/>
</dbReference>
<dbReference type="Pfam" id="PF00378">
    <property type="entry name" value="ECH_1"/>
    <property type="match status" value="1"/>
</dbReference>
<evidence type="ECO:0000256" key="4">
    <source>
        <dbReference type="ARBA" id="ARBA00023098"/>
    </source>
</evidence>
<dbReference type="InterPro" id="IPR014748">
    <property type="entry name" value="Enoyl-CoA_hydra_C"/>
</dbReference>
<keyword evidence="7" id="KW-1185">Reference proteome</keyword>
<keyword evidence="3" id="KW-0276">Fatty acid metabolism</keyword>
<reference evidence="6 7" key="1">
    <citation type="submission" date="2023-09" db="EMBL/GenBank/DDBJ databases">
        <title>Multi-omics analysis of a traditional fermented food reveals byproduct-associated fungal strains for waste-to-food upcycling.</title>
        <authorList>
            <consortium name="Lawrence Berkeley National Laboratory"/>
            <person name="Rekdal V.M."/>
            <person name="Villalobos-Escobedo J.M."/>
            <person name="Rodriguez-Valeron N."/>
            <person name="Garcia M.O."/>
            <person name="Vasquez D.P."/>
            <person name="Damayanti I."/>
            <person name="Sorensen P.M."/>
            <person name="Baidoo E.E."/>
            <person name="De Carvalho A.C."/>
            <person name="Riley R."/>
            <person name="Lipzen A."/>
            <person name="He G."/>
            <person name="Yan M."/>
            <person name="Haridas S."/>
            <person name="Daum C."/>
            <person name="Yoshinaga Y."/>
            <person name="Ng V."/>
            <person name="Grigoriev I.V."/>
            <person name="Munk R."/>
            <person name="Nuraida L."/>
            <person name="Wijaya C.H."/>
            <person name="Morales P.-C."/>
            <person name="Keasling J.D."/>
        </authorList>
    </citation>
    <scope>NUCLEOTIDE SEQUENCE [LARGE SCALE GENOMIC DNA]</scope>
    <source>
        <strain evidence="6 7">FGSC 2613</strain>
    </source>
</reference>
<protein>
    <submittedName>
        <fullName evidence="6">Enoyl-CoA hydratase/ isomerase</fullName>
    </submittedName>
</protein>
<evidence type="ECO:0000256" key="5">
    <source>
        <dbReference type="ARBA" id="ARBA00023235"/>
    </source>
</evidence>
<proteinExistence type="inferred from homology"/>
<dbReference type="PANTHER" id="PTHR43149">
    <property type="entry name" value="ENOYL-COA HYDRATASE"/>
    <property type="match status" value="1"/>
</dbReference>
<evidence type="ECO:0000256" key="1">
    <source>
        <dbReference type="ARBA" id="ARBA00005005"/>
    </source>
</evidence>
<evidence type="ECO:0000256" key="2">
    <source>
        <dbReference type="ARBA" id="ARBA00005254"/>
    </source>
</evidence>
<dbReference type="PANTHER" id="PTHR43149:SF1">
    <property type="entry name" value="DELTA(3,5)-DELTA(2,4)-DIENOYL-COA ISOMERASE, MITOCHONDRIAL"/>
    <property type="match status" value="1"/>
</dbReference>
<dbReference type="Proteomes" id="UP001451303">
    <property type="component" value="Unassembled WGS sequence"/>
</dbReference>
<accession>A0ABR3D3B9</accession>
<sequence>MAQQQQQPQLKGYTSYKHFNVTSAGPAFVVHVEINRPAKLNAFFEAMWLELGQIFRQLSSDPDVRAVVLSGAGDRGFTAGLDIHAASSNNQLQSSGALEVGRKAAQLRRYITEFQDSISAIELCEKPVIVVLHAISLGLAIDIACAADIRLCTRDVRLAVKEVDIGLAADIGTLSRLPKAVGNFSWVKEVCMSAREFGATEAQQVGFVSQVLDSKVAALDQAVKLAGLIAGKSPIAVQGTKELLNHARDHSVSESLRYTAVWNSAALQSRDMMDALSASVQKKKPVFSKL</sequence>
<dbReference type="InterPro" id="IPR045002">
    <property type="entry name" value="Ech1-like"/>
</dbReference>
<evidence type="ECO:0000313" key="6">
    <source>
        <dbReference type="EMBL" id="KAL0467176.1"/>
    </source>
</evidence>
<comment type="pathway">
    <text evidence="1">Lipid metabolism; fatty acid beta-oxidation.</text>
</comment>
<keyword evidence="5 6" id="KW-0413">Isomerase</keyword>
<dbReference type="EMBL" id="JAVLET010000010">
    <property type="protein sequence ID" value="KAL0467176.1"/>
    <property type="molecule type" value="Genomic_DNA"/>
</dbReference>
<evidence type="ECO:0000313" key="7">
    <source>
        <dbReference type="Proteomes" id="UP001451303"/>
    </source>
</evidence>
<dbReference type="InterPro" id="IPR029045">
    <property type="entry name" value="ClpP/crotonase-like_dom_sf"/>
</dbReference>
<dbReference type="GO" id="GO:0016853">
    <property type="term" value="F:isomerase activity"/>
    <property type="evidence" value="ECO:0007669"/>
    <property type="project" value="UniProtKB-KW"/>
</dbReference>
<comment type="caution">
    <text evidence="6">The sequence shown here is derived from an EMBL/GenBank/DDBJ whole genome shotgun (WGS) entry which is preliminary data.</text>
</comment>
<comment type="similarity">
    <text evidence="2">Belongs to the enoyl-CoA hydratase/isomerase family.</text>
</comment>